<dbReference type="AlphaFoldDB" id="A0A918N4N2"/>
<dbReference type="Proteomes" id="UP000601108">
    <property type="component" value="Unassembled WGS sequence"/>
</dbReference>
<reference evidence="2 3" key="1">
    <citation type="journal article" date="2014" name="Int. J. Syst. Evol. Microbiol.">
        <title>Complete genome sequence of Corynebacterium casei LMG S-19264T (=DSM 44701T), isolated from a smear-ripened cheese.</title>
        <authorList>
            <consortium name="US DOE Joint Genome Institute (JGI-PGF)"/>
            <person name="Walter F."/>
            <person name="Albersmeier A."/>
            <person name="Kalinowski J."/>
            <person name="Ruckert C."/>
        </authorList>
    </citation>
    <scope>NUCLEOTIDE SEQUENCE [LARGE SCALE GENOMIC DNA]</scope>
    <source>
        <strain evidence="2 3">KCTC 12285</strain>
    </source>
</reference>
<organism evidence="2 3">
    <name type="scientific">Aquimarina muelleri</name>
    <dbReference type="NCBI Taxonomy" id="279356"/>
    <lineage>
        <taxon>Bacteria</taxon>
        <taxon>Pseudomonadati</taxon>
        <taxon>Bacteroidota</taxon>
        <taxon>Flavobacteriia</taxon>
        <taxon>Flavobacteriales</taxon>
        <taxon>Flavobacteriaceae</taxon>
        <taxon>Aquimarina</taxon>
    </lineage>
</organism>
<comment type="caution">
    <text evidence="2">The sequence shown here is derived from an EMBL/GenBank/DDBJ whole genome shotgun (WGS) entry which is preliminary data.</text>
</comment>
<proteinExistence type="predicted"/>
<dbReference type="RefSeq" id="WP_027413347.1">
    <property type="nucleotide sequence ID" value="NZ_BMWS01000030.1"/>
</dbReference>
<dbReference type="EMBL" id="BMWS01000030">
    <property type="protein sequence ID" value="GGX30712.1"/>
    <property type="molecule type" value="Genomic_DNA"/>
</dbReference>
<keyword evidence="3" id="KW-1185">Reference proteome</keyword>
<feature type="coiled-coil region" evidence="1">
    <location>
        <begin position="392"/>
        <end position="419"/>
    </location>
</feature>
<protein>
    <submittedName>
        <fullName evidence="2">Uncharacterized protein</fullName>
    </submittedName>
</protein>
<evidence type="ECO:0000313" key="3">
    <source>
        <dbReference type="Proteomes" id="UP000601108"/>
    </source>
</evidence>
<evidence type="ECO:0000313" key="2">
    <source>
        <dbReference type="EMBL" id="GGX30712.1"/>
    </source>
</evidence>
<evidence type="ECO:0000256" key="1">
    <source>
        <dbReference type="SAM" id="Coils"/>
    </source>
</evidence>
<accession>A0A918N4N2</accession>
<keyword evidence="1" id="KW-0175">Coiled coil</keyword>
<gene>
    <name evidence="2" type="ORF">GCM10007384_34780</name>
</gene>
<sequence>MVDNNYRKIKERMKMRSMELWGIENSQKVDPVIEMFLDVFSYELSKIYQEVKISDAKLLERISKILVNENWSLPTPSHALLSVQPSEQVGEIEKTTQLYFQKIVKGELNDVFFTPIKKQELLKAKVYCTAWERELAFDTDKGFKHVINSYKESQVPEYTIWVGIDIDESLLQEITKMPISILLKDSHLNPYLKMSKVQDYEGNDLILYQEQEDINTNKEHYYTTIQRYYQDYLYTIDLSNSTKKRHKLTNRCNGIFNQEEIEEYDKELFWLQISFSVAFTKEELDKITISTNTFPVVNRKRSYKQHSIKRNGKIVSLYFDEKEYFLNVESLIDNEGRMYKSALKNDINNMEGSFSLYFGDIEQFDERNAKSILTDVIQTVREEGSSFSAVGYDLLNAYLEDLNNKLDTLERKVNFRYKDVSDNSEKVYLQTIPHKTSNTYECIYWTTNAGLANDIKQGTLLNQYQTIELQADSIRLQTDTVGGIVKKGAKEKISSFRYGLLSKDRIVSNEDIKEFIYMTIGDVVKNVSVKSGVGISVHKKQGLVRTINVEVLLSQSGNLSNENKKRLGNYLQLELENKSVHSTPYRVNII</sequence>
<name>A0A918N4N2_9FLAO</name>